<dbReference type="AlphaFoldDB" id="M0GXQ5"/>
<evidence type="ECO:0000256" key="1">
    <source>
        <dbReference type="SAM" id="MobiDB-lite"/>
    </source>
</evidence>
<evidence type="ECO:0000313" key="3">
    <source>
        <dbReference type="Proteomes" id="UP000011571"/>
    </source>
</evidence>
<reference evidence="2 3" key="1">
    <citation type="journal article" date="2014" name="PLoS Genet.">
        <title>Phylogenetically driven sequencing of extremely halophilic archaea reveals strategies for static and dynamic osmo-response.</title>
        <authorList>
            <person name="Becker E.A."/>
            <person name="Seitzer P.M."/>
            <person name="Tritt A."/>
            <person name="Larsen D."/>
            <person name="Krusor M."/>
            <person name="Yao A.I."/>
            <person name="Wu D."/>
            <person name="Madern D."/>
            <person name="Eisen J.A."/>
            <person name="Darling A.E."/>
            <person name="Facciotti M.T."/>
        </authorList>
    </citation>
    <scope>NUCLEOTIDE SEQUENCE [LARGE SCALE GENOMIC DNA]</scope>
    <source>
        <strain evidence="3">ATCC 33959 / DSM 4427 / JCM 8863 / NBRC 102184 / NCIMB 2188 / Ma 2.38</strain>
    </source>
</reference>
<feature type="compositionally biased region" description="Acidic residues" evidence="1">
    <location>
        <begin position="1"/>
        <end position="22"/>
    </location>
</feature>
<protein>
    <submittedName>
        <fullName evidence="2">Uncharacterized protein</fullName>
    </submittedName>
</protein>
<feature type="compositionally biased region" description="Acidic residues" evidence="1">
    <location>
        <begin position="49"/>
        <end position="66"/>
    </location>
</feature>
<proteinExistence type="predicted"/>
<keyword evidence="3" id="KW-1185">Reference proteome</keyword>
<dbReference type="EMBL" id="AOLJ01000027">
    <property type="protein sequence ID" value="ELZ76292.1"/>
    <property type="molecule type" value="Genomic_DNA"/>
</dbReference>
<comment type="caution">
    <text evidence="2">The sequence shown here is derived from an EMBL/GenBank/DDBJ whole genome shotgun (WGS) entry which is preliminary data.</text>
</comment>
<feature type="region of interest" description="Disordered" evidence="1">
    <location>
        <begin position="1"/>
        <end position="66"/>
    </location>
</feature>
<gene>
    <name evidence="2" type="ORF">C454_18384</name>
</gene>
<organism evidence="2 3">
    <name type="scientific">Haloferax gibbonsii (strain ATCC 33959 / DSM 4427 / JCM 8863 / NBRC 102184 / NCIMB 2188 / Ma 2.38)</name>
    <dbReference type="NCBI Taxonomy" id="1227459"/>
    <lineage>
        <taxon>Archaea</taxon>
        <taxon>Methanobacteriati</taxon>
        <taxon>Methanobacteriota</taxon>
        <taxon>Stenosarchaea group</taxon>
        <taxon>Halobacteria</taxon>
        <taxon>Halobacteriales</taxon>
        <taxon>Haloferacaceae</taxon>
        <taxon>Haloferax</taxon>
    </lineage>
</organism>
<accession>M0GXQ5</accession>
<name>M0GXQ5_HALGM</name>
<evidence type="ECO:0000313" key="2">
    <source>
        <dbReference type="EMBL" id="ELZ76292.1"/>
    </source>
</evidence>
<dbReference type="Proteomes" id="UP000011571">
    <property type="component" value="Unassembled WGS sequence"/>
</dbReference>
<dbReference type="PATRIC" id="fig|1227459.3.peg.3620"/>
<dbReference type="RefSeq" id="WP_004977783.1">
    <property type="nucleotide sequence ID" value="NZ_AOLJ01000027.1"/>
</dbReference>
<sequence>MSDDKDDESEEGQNPGEEAEEEALGRSFIADTPDEDPRFETTGTNTADEGGDSSDESEESSSEGDE</sequence>